<sequence length="75" mass="8640">MLLHPVYAYAHWEGTVCASAVNTDAVTPQYSRYRECKFLRGFRCCKPSLVILEFETFKETNDVNPAFSDEMLSIK</sequence>
<comment type="caution">
    <text evidence="1">The sequence shown here is derived from an EMBL/GenBank/DDBJ whole genome shotgun (WGS) entry which is preliminary data.</text>
</comment>
<proteinExistence type="predicted"/>
<keyword evidence="2" id="KW-1185">Reference proteome</keyword>
<evidence type="ECO:0000313" key="2">
    <source>
        <dbReference type="Proteomes" id="UP000824120"/>
    </source>
</evidence>
<reference evidence="1 2" key="1">
    <citation type="submission" date="2020-09" db="EMBL/GenBank/DDBJ databases">
        <title>De no assembly of potato wild relative species, Solanum commersonii.</title>
        <authorList>
            <person name="Cho K."/>
        </authorList>
    </citation>
    <scope>NUCLEOTIDE SEQUENCE [LARGE SCALE GENOMIC DNA]</scope>
    <source>
        <strain evidence="1">LZ3.2</strain>
        <tissue evidence="1">Leaf</tissue>
    </source>
</reference>
<protein>
    <submittedName>
        <fullName evidence="1">Uncharacterized protein</fullName>
    </submittedName>
</protein>
<dbReference type="EMBL" id="JACXVP010000007">
    <property type="protein sequence ID" value="KAG5594034.1"/>
    <property type="molecule type" value="Genomic_DNA"/>
</dbReference>
<organism evidence="1 2">
    <name type="scientific">Solanum commersonii</name>
    <name type="common">Commerson's wild potato</name>
    <name type="synonym">Commerson's nightshade</name>
    <dbReference type="NCBI Taxonomy" id="4109"/>
    <lineage>
        <taxon>Eukaryota</taxon>
        <taxon>Viridiplantae</taxon>
        <taxon>Streptophyta</taxon>
        <taxon>Embryophyta</taxon>
        <taxon>Tracheophyta</taxon>
        <taxon>Spermatophyta</taxon>
        <taxon>Magnoliopsida</taxon>
        <taxon>eudicotyledons</taxon>
        <taxon>Gunneridae</taxon>
        <taxon>Pentapetalae</taxon>
        <taxon>asterids</taxon>
        <taxon>lamiids</taxon>
        <taxon>Solanales</taxon>
        <taxon>Solanaceae</taxon>
        <taxon>Solanoideae</taxon>
        <taxon>Solaneae</taxon>
        <taxon>Solanum</taxon>
    </lineage>
</organism>
<dbReference type="AlphaFoldDB" id="A0A9J5Y270"/>
<evidence type="ECO:0000313" key="1">
    <source>
        <dbReference type="EMBL" id="KAG5594034.1"/>
    </source>
</evidence>
<gene>
    <name evidence="1" type="ORF">H5410_035266</name>
</gene>
<name>A0A9J5Y270_SOLCO</name>
<accession>A0A9J5Y270</accession>
<dbReference type="Proteomes" id="UP000824120">
    <property type="component" value="Chromosome 7"/>
</dbReference>